<name>A0A1B4FS82_9BURK</name>
<dbReference type="Proteomes" id="UP000067711">
    <property type="component" value="Chromosome 2"/>
</dbReference>
<evidence type="ECO:0000256" key="1">
    <source>
        <dbReference type="ARBA" id="ARBA00023172"/>
    </source>
</evidence>
<dbReference type="InterPro" id="IPR002104">
    <property type="entry name" value="Integrase_catalytic"/>
</dbReference>
<dbReference type="GO" id="GO:0006310">
    <property type="term" value="P:DNA recombination"/>
    <property type="evidence" value="ECO:0007669"/>
    <property type="project" value="UniProtKB-KW"/>
</dbReference>
<dbReference type="GO" id="GO:0003677">
    <property type="term" value="F:DNA binding"/>
    <property type="evidence" value="ECO:0007669"/>
    <property type="project" value="InterPro"/>
</dbReference>
<feature type="domain" description="Tyr recombinase" evidence="2">
    <location>
        <begin position="1"/>
        <end position="77"/>
    </location>
</feature>
<evidence type="ECO:0000259" key="2">
    <source>
        <dbReference type="PROSITE" id="PS51898"/>
    </source>
</evidence>
<gene>
    <name evidence="3" type="ORF">WS71_03540</name>
</gene>
<accession>A0A1B4FS82</accession>
<organism evidence="3 4">
    <name type="scientific">Burkholderia mayonis</name>
    <dbReference type="NCBI Taxonomy" id="1385591"/>
    <lineage>
        <taxon>Bacteria</taxon>
        <taxon>Pseudomonadati</taxon>
        <taxon>Pseudomonadota</taxon>
        <taxon>Betaproteobacteria</taxon>
        <taxon>Burkholderiales</taxon>
        <taxon>Burkholderiaceae</taxon>
        <taxon>Burkholderia</taxon>
        <taxon>pseudomallei group</taxon>
    </lineage>
</organism>
<dbReference type="AlphaFoldDB" id="A0A1B4FS82"/>
<evidence type="ECO:0000313" key="4">
    <source>
        <dbReference type="Proteomes" id="UP000067711"/>
    </source>
</evidence>
<dbReference type="PROSITE" id="PS51898">
    <property type="entry name" value="TYR_RECOMBINASE"/>
    <property type="match status" value="1"/>
</dbReference>
<protein>
    <recommendedName>
        <fullName evidence="2">Tyr recombinase domain-containing protein</fullName>
    </recommendedName>
</protein>
<dbReference type="InterPro" id="IPR011010">
    <property type="entry name" value="DNA_brk_join_enz"/>
</dbReference>
<keyword evidence="1" id="KW-0233">DNA recombination</keyword>
<evidence type="ECO:0000313" key="3">
    <source>
        <dbReference type="EMBL" id="AOJ06499.1"/>
    </source>
</evidence>
<dbReference type="Pfam" id="PF00589">
    <property type="entry name" value="Phage_integrase"/>
    <property type="match status" value="1"/>
</dbReference>
<dbReference type="EMBL" id="CP013388">
    <property type="protein sequence ID" value="AOJ06499.1"/>
    <property type="molecule type" value="Genomic_DNA"/>
</dbReference>
<dbReference type="InterPro" id="IPR013762">
    <property type="entry name" value="Integrase-like_cat_sf"/>
</dbReference>
<proteinExistence type="predicted"/>
<dbReference type="Gene3D" id="1.10.443.10">
    <property type="entry name" value="Intergrase catalytic core"/>
    <property type="match status" value="1"/>
</dbReference>
<dbReference type="GO" id="GO:0015074">
    <property type="term" value="P:DNA integration"/>
    <property type="evidence" value="ECO:0007669"/>
    <property type="project" value="InterPro"/>
</dbReference>
<sequence length="116" mass="12966">MTFTIAPWKWKDEWVKTRMKAGHPEVRFHDLRPSAASEMINAGIDRYTVGGVLGHKTTTSTKRYAHLVTDKLADAVKKIGQKNPHRRANNRRTGFIQLAAKPCGGRQQESNLPSAG</sequence>
<dbReference type="SUPFAM" id="SSF56349">
    <property type="entry name" value="DNA breaking-rejoining enzymes"/>
    <property type="match status" value="1"/>
</dbReference>
<reference evidence="3 4" key="1">
    <citation type="submission" date="2015-12" db="EMBL/GenBank/DDBJ databases">
        <title>Diversity of Burkholderia near neighbor genomes.</title>
        <authorList>
            <person name="Sahl J."/>
            <person name="Wagner D."/>
            <person name="Keim P."/>
        </authorList>
    </citation>
    <scope>NUCLEOTIDE SEQUENCE [LARGE SCALE GENOMIC DNA]</scope>
    <source>
        <strain evidence="3 4">BDU8</strain>
    </source>
</reference>